<dbReference type="GO" id="GO:0051539">
    <property type="term" value="F:4 iron, 4 sulfur cluster binding"/>
    <property type="evidence" value="ECO:0007669"/>
    <property type="project" value="UniProtKB-KW"/>
</dbReference>
<evidence type="ECO:0000256" key="8">
    <source>
        <dbReference type="SAM" id="MobiDB-lite"/>
    </source>
</evidence>
<dbReference type="InterPro" id="IPR023885">
    <property type="entry name" value="4Fe4S-binding_SPASM_dom"/>
</dbReference>
<evidence type="ECO:0000313" key="11">
    <source>
        <dbReference type="Proteomes" id="UP000005801"/>
    </source>
</evidence>
<dbReference type="PANTHER" id="PTHR11228:SF7">
    <property type="entry name" value="PQQA PEPTIDE CYCLASE"/>
    <property type="match status" value="1"/>
</dbReference>
<dbReference type="InterPro" id="IPR007197">
    <property type="entry name" value="rSAM"/>
</dbReference>
<dbReference type="Pfam" id="PF04055">
    <property type="entry name" value="Radical_SAM"/>
    <property type="match status" value="1"/>
</dbReference>
<dbReference type="eggNOG" id="COG0535">
    <property type="taxonomic scope" value="Bacteria"/>
</dbReference>
<dbReference type="PROSITE" id="PS01305">
    <property type="entry name" value="MOAA_NIFB_PQQE"/>
    <property type="match status" value="1"/>
</dbReference>
<evidence type="ECO:0000313" key="10">
    <source>
        <dbReference type="EMBL" id="EDM81443.1"/>
    </source>
</evidence>
<dbReference type="Gene3D" id="3.20.20.70">
    <property type="entry name" value="Aldolase class I"/>
    <property type="match status" value="1"/>
</dbReference>
<dbReference type="CDD" id="cd21109">
    <property type="entry name" value="SPASM"/>
    <property type="match status" value="1"/>
</dbReference>
<dbReference type="GO" id="GO:0016491">
    <property type="term" value="F:oxidoreductase activity"/>
    <property type="evidence" value="ECO:0007669"/>
    <property type="project" value="UniProtKB-KW"/>
</dbReference>
<protein>
    <submittedName>
        <fullName evidence="10">Radical SAM</fullName>
    </submittedName>
</protein>
<dbReference type="InterPro" id="IPR013785">
    <property type="entry name" value="Aldolase_TIM"/>
</dbReference>
<dbReference type="CDD" id="cd01335">
    <property type="entry name" value="Radical_SAM"/>
    <property type="match status" value="1"/>
</dbReference>
<dbReference type="PROSITE" id="PS51918">
    <property type="entry name" value="RADICAL_SAM"/>
    <property type="match status" value="1"/>
</dbReference>
<keyword evidence="3" id="KW-0949">S-adenosyl-L-methionine</keyword>
<proteinExistence type="predicted"/>
<dbReference type="InterPro" id="IPR000385">
    <property type="entry name" value="MoaA_NifB_PqqE_Fe-S-bd_CS"/>
</dbReference>
<keyword evidence="11" id="KW-1185">Reference proteome</keyword>
<evidence type="ECO:0000256" key="2">
    <source>
        <dbReference type="ARBA" id="ARBA00022485"/>
    </source>
</evidence>
<keyword evidence="5" id="KW-0560">Oxidoreductase</keyword>
<dbReference type="STRING" id="391625.PPSIR1_39670"/>
<keyword evidence="2" id="KW-0004">4Fe-4S</keyword>
<evidence type="ECO:0000256" key="3">
    <source>
        <dbReference type="ARBA" id="ARBA00022691"/>
    </source>
</evidence>
<dbReference type="SFLD" id="SFLDG01067">
    <property type="entry name" value="SPASM/twitch_domain_containing"/>
    <property type="match status" value="1"/>
</dbReference>
<comment type="cofactor">
    <cofactor evidence="1">
        <name>[4Fe-4S] cluster</name>
        <dbReference type="ChEBI" id="CHEBI:49883"/>
    </cofactor>
</comment>
<dbReference type="Pfam" id="PF13186">
    <property type="entry name" value="SPASM"/>
    <property type="match status" value="1"/>
</dbReference>
<keyword evidence="7" id="KW-0411">Iron-sulfur</keyword>
<keyword evidence="6" id="KW-0408">Iron</keyword>
<dbReference type="EMBL" id="ABCS01000003">
    <property type="protein sequence ID" value="EDM81443.1"/>
    <property type="molecule type" value="Genomic_DNA"/>
</dbReference>
<reference evidence="10 11" key="1">
    <citation type="submission" date="2007-06" db="EMBL/GenBank/DDBJ databases">
        <authorList>
            <person name="Shimkets L."/>
            <person name="Ferriera S."/>
            <person name="Johnson J."/>
            <person name="Kravitz S."/>
            <person name="Beeson K."/>
            <person name="Sutton G."/>
            <person name="Rogers Y.-H."/>
            <person name="Friedman R."/>
            <person name="Frazier M."/>
            <person name="Venter J.C."/>
        </authorList>
    </citation>
    <scope>NUCLEOTIDE SEQUENCE [LARGE SCALE GENOMIC DNA]</scope>
    <source>
        <strain evidence="10 11">SIR-1</strain>
    </source>
</reference>
<feature type="region of interest" description="Disordered" evidence="8">
    <location>
        <begin position="239"/>
        <end position="259"/>
    </location>
</feature>
<evidence type="ECO:0000256" key="4">
    <source>
        <dbReference type="ARBA" id="ARBA00022723"/>
    </source>
</evidence>
<gene>
    <name evidence="10" type="ORF">PPSIR1_39670</name>
</gene>
<organism evidence="10 11">
    <name type="scientific">Plesiocystis pacifica SIR-1</name>
    <dbReference type="NCBI Taxonomy" id="391625"/>
    <lineage>
        <taxon>Bacteria</taxon>
        <taxon>Pseudomonadati</taxon>
        <taxon>Myxococcota</taxon>
        <taxon>Polyangia</taxon>
        <taxon>Nannocystales</taxon>
        <taxon>Nannocystaceae</taxon>
        <taxon>Plesiocystis</taxon>
    </lineage>
</organism>
<dbReference type="SFLD" id="SFLDS00029">
    <property type="entry name" value="Radical_SAM"/>
    <property type="match status" value="1"/>
</dbReference>
<evidence type="ECO:0000256" key="1">
    <source>
        <dbReference type="ARBA" id="ARBA00001966"/>
    </source>
</evidence>
<feature type="domain" description="Radical SAM core" evidence="9">
    <location>
        <begin position="36"/>
        <end position="280"/>
    </location>
</feature>
<evidence type="ECO:0000256" key="5">
    <source>
        <dbReference type="ARBA" id="ARBA00023002"/>
    </source>
</evidence>
<dbReference type="AlphaFoldDB" id="A6FY64"/>
<dbReference type="GO" id="GO:0046872">
    <property type="term" value="F:metal ion binding"/>
    <property type="evidence" value="ECO:0007669"/>
    <property type="project" value="UniProtKB-KW"/>
</dbReference>
<dbReference type="OrthoDB" id="9782387at2"/>
<dbReference type="RefSeq" id="WP_006969413.1">
    <property type="nucleotide sequence ID" value="NZ_ABCS01000003.1"/>
</dbReference>
<comment type="caution">
    <text evidence="10">The sequence shown here is derived from an EMBL/GenBank/DDBJ whole genome shotgun (WGS) entry which is preliminary data.</text>
</comment>
<sequence>MDSPAQAPARTASLLARLGKRAEMIGRLTETWVRRPDSPNRLVLDVTRRCNLRCSMCRTWEDPRRDELSVPEIADIMRQLPRLTWLDVTGGEPFLRKDAKALMLTIARTAQALTVLHFPTNGWFTKRVVETCAELIAERPEIQLIVTVSVDGPEAVHDQIRGREGAFARAMDTFAALRAMDGVDVFVGTTLTRESQPTLEALGAALRERFPDFEAREWHWNRLQISEHFFGNGDREGLAPELKPAPGRPRGGAVREHVERRGPPKSLVDLMELAFLINLEFVERGESSGIPCESLRSTAFISPEGELYPCHVWDRPLGNLREHSFATLWHGDEVAQARGEVQRLACGGCFTPCEAYPALAGNPAHTLSQTAKRSLRLVLAR</sequence>
<keyword evidence="4" id="KW-0479">Metal-binding</keyword>
<evidence type="ECO:0000256" key="7">
    <source>
        <dbReference type="ARBA" id="ARBA00023014"/>
    </source>
</evidence>
<name>A6FY64_9BACT</name>
<dbReference type="SUPFAM" id="SSF102114">
    <property type="entry name" value="Radical SAM enzymes"/>
    <property type="match status" value="1"/>
</dbReference>
<dbReference type="InterPro" id="IPR058240">
    <property type="entry name" value="rSAM_sf"/>
</dbReference>
<dbReference type="PANTHER" id="PTHR11228">
    <property type="entry name" value="RADICAL SAM DOMAIN PROTEIN"/>
    <property type="match status" value="1"/>
</dbReference>
<dbReference type="Proteomes" id="UP000005801">
    <property type="component" value="Unassembled WGS sequence"/>
</dbReference>
<evidence type="ECO:0000256" key="6">
    <source>
        <dbReference type="ARBA" id="ARBA00023004"/>
    </source>
</evidence>
<dbReference type="InterPro" id="IPR050377">
    <property type="entry name" value="Radical_SAM_PqqE_MftC-like"/>
</dbReference>
<accession>A6FY64</accession>
<evidence type="ECO:0000259" key="9">
    <source>
        <dbReference type="PROSITE" id="PS51918"/>
    </source>
</evidence>